<dbReference type="Pfam" id="PF01032">
    <property type="entry name" value="FecCD"/>
    <property type="match status" value="1"/>
</dbReference>
<reference evidence="10" key="1">
    <citation type="submission" date="2016-10" db="EMBL/GenBank/DDBJ databases">
        <authorList>
            <person name="Varghese N."/>
            <person name="Submissions S."/>
        </authorList>
    </citation>
    <scope>NUCLEOTIDE SEQUENCE [LARGE SCALE GENOMIC DNA]</scope>
    <source>
        <strain evidence="10">CGMCC 1.10784</strain>
    </source>
</reference>
<dbReference type="EMBL" id="FOMT01000001">
    <property type="protein sequence ID" value="SFD70469.1"/>
    <property type="molecule type" value="Genomic_DNA"/>
</dbReference>
<dbReference type="PANTHER" id="PTHR30472">
    <property type="entry name" value="FERRIC ENTEROBACTIN TRANSPORT SYSTEM PERMEASE PROTEIN"/>
    <property type="match status" value="1"/>
</dbReference>
<evidence type="ECO:0000256" key="3">
    <source>
        <dbReference type="ARBA" id="ARBA00022448"/>
    </source>
</evidence>
<keyword evidence="4" id="KW-1003">Cell membrane</keyword>
<keyword evidence="3" id="KW-0813">Transport</keyword>
<feature type="transmembrane region" description="Helical" evidence="8">
    <location>
        <begin position="273"/>
        <end position="292"/>
    </location>
</feature>
<feature type="transmembrane region" description="Helical" evidence="8">
    <location>
        <begin position="188"/>
        <end position="213"/>
    </location>
</feature>
<comment type="subcellular location">
    <subcellularLocation>
        <location evidence="1">Cell membrane</location>
        <topology evidence="1">Multi-pass membrane protein</topology>
    </subcellularLocation>
</comment>
<accession>A0A1I1UI70</accession>
<gene>
    <name evidence="9" type="ORF">SAMN05216378_1075</name>
</gene>
<dbReference type="CDD" id="cd06550">
    <property type="entry name" value="TM_ABC_iron-siderophores_like"/>
    <property type="match status" value="1"/>
</dbReference>
<evidence type="ECO:0000313" key="10">
    <source>
        <dbReference type="Proteomes" id="UP000198855"/>
    </source>
</evidence>
<proteinExistence type="inferred from homology"/>
<dbReference type="PANTHER" id="PTHR30472:SF25">
    <property type="entry name" value="ABC TRANSPORTER PERMEASE PROTEIN MJ0876-RELATED"/>
    <property type="match status" value="1"/>
</dbReference>
<feature type="transmembrane region" description="Helical" evidence="8">
    <location>
        <begin position="146"/>
        <end position="168"/>
    </location>
</feature>
<evidence type="ECO:0000256" key="5">
    <source>
        <dbReference type="ARBA" id="ARBA00022692"/>
    </source>
</evidence>
<name>A0A1I1UI70_9BACL</name>
<dbReference type="SUPFAM" id="SSF81345">
    <property type="entry name" value="ABC transporter involved in vitamin B12 uptake, BtuC"/>
    <property type="match status" value="1"/>
</dbReference>
<dbReference type="STRING" id="1045775.SAMN05216378_1075"/>
<dbReference type="InterPro" id="IPR000522">
    <property type="entry name" value="ABC_transptr_permease_BtuC"/>
</dbReference>
<dbReference type="AlphaFoldDB" id="A0A1I1UI70"/>
<evidence type="ECO:0000256" key="6">
    <source>
        <dbReference type="ARBA" id="ARBA00022989"/>
    </source>
</evidence>
<feature type="transmembrane region" description="Helical" evidence="8">
    <location>
        <begin position="58"/>
        <end position="75"/>
    </location>
</feature>
<feature type="transmembrane region" description="Helical" evidence="8">
    <location>
        <begin position="114"/>
        <end position="134"/>
    </location>
</feature>
<dbReference type="InterPro" id="IPR037294">
    <property type="entry name" value="ABC_BtuC-like"/>
</dbReference>
<evidence type="ECO:0000313" key="9">
    <source>
        <dbReference type="EMBL" id="SFD70469.1"/>
    </source>
</evidence>
<organism evidence="9 10">
    <name type="scientific">Paenibacillus catalpae</name>
    <dbReference type="NCBI Taxonomy" id="1045775"/>
    <lineage>
        <taxon>Bacteria</taxon>
        <taxon>Bacillati</taxon>
        <taxon>Bacillota</taxon>
        <taxon>Bacilli</taxon>
        <taxon>Bacillales</taxon>
        <taxon>Paenibacillaceae</taxon>
        <taxon>Paenibacillus</taxon>
    </lineage>
</organism>
<feature type="transmembrane region" description="Helical" evidence="8">
    <location>
        <begin position="304"/>
        <end position="323"/>
    </location>
</feature>
<evidence type="ECO:0000256" key="8">
    <source>
        <dbReference type="SAM" id="Phobius"/>
    </source>
</evidence>
<feature type="transmembrane region" description="Helical" evidence="8">
    <location>
        <begin position="87"/>
        <end position="108"/>
    </location>
</feature>
<keyword evidence="6 8" id="KW-1133">Transmembrane helix</keyword>
<sequence length="333" mass="35366">MLLLAVSIVGSLSIGSSIIPFADVWGILWHQLPWTDDAGSHWSAGEIAIVTQVRLSRVLLGVLVGACLGLAGAGFQGVLRNPLADPYTLGVSSGSSVGAAFLILFGYQALLGEWTIPVVAFATGTLTLLGVFFLARSRGVMQIETLILSGVIIQSFLGAFVSFMVSMSDDVINQILFWLMGSLAMKNWADVYVVLPCLVIGLPLLIAYGQALNLFVLGERHAAHLGIRVERTKLIVLIGSTLLTAAAVSVSGVIGFVGLVVPHLIRLMVGPDYRLLIPLSAIGGGIFVLWSDTIARIALAPKEIPLGVVTALLGAPFFAYLLYRRKKGQEGFL</sequence>
<dbReference type="GO" id="GO:0033214">
    <property type="term" value="P:siderophore-iron import into cell"/>
    <property type="evidence" value="ECO:0007669"/>
    <property type="project" value="TreeGrafter"/>
</dbReference>
<dbReference type="Proteomes" id="UP000198855">
    <property type="component" value="Unassembled WGS sequence"/>
</dbReference>
<evidence type="ECO:0000256" key="2">
    <source>
        <dbReference type="ARBA" id="ARBA00007935"/>
    </source>
</evidence>
<keyword evidence="5 8" id="KW-0812">Transmembrane</keyword>
<dbReference type="Gene3D" id="1.10.3470.10">
    <property type="entry name" value="ABC transporter involved in vitamin B12 uptake, BtuC"/>
    <property type="match status" value="1"/>
</dbReference>
<dbReference type="GO" id="GO:0005886">
    <property type="term" value="C:plasma membrane"/>
    <property type="evidence" value="ECO:0007669"/>
    <property type="project" value="UniProtKB-SubCell"/>
</dbReference>
<comment type="similarity">
    <text evidence="2">Belongs to the binding-protein-dependent transport system permease family. FecCD subfamily.</text>
</comment>
<dbReference type="GO" id="GO:0022857">
    <property type="term" value="F:transmembrane transporter activity"/>
    <property type="evidence" value="ECO:0007669"/>
    <property type="project" value="InterPro"/>
</dbReference>
<keyword evidence="7 8" id="KW-0472">Membrane</keyword>
<evidence type="ECO:0000256" key="1">
    <source>
        <dbReference type="ARBA" id="ARBA00004651"/>
    </source>
</evidence>
<evidence type="ECO:0000256" key="7">
    <source>
        <dbReference type="ARBA" id="ARBA00023136"/>
    </source>
</evidence>
<dbReference type="FunFam" id="1.10.3470.10:FF:000001">
    <property type="entry name" value="Vitamin B12 ABC transporter permease BtuC"/>
    <property type="match status" value="1"/>
</dbReference>
<protein>
    <submittedName>
        <fullName evidence="9">Iron complex transport system permease protein</fullName>
    </submittedName>
</protein>
<feature type="transmembrane region" description="Helical" evidence="8">
    <location>
        <begin position="234"/>
        <end position="261"/>
    </location>
</feature>
<keyword evidence="10" id="KW-1185">Reference proteome</keyword>
<evidence type="ECO:0000256" key="4">
    <source>
        <dbReference type="ARBA" id="ARBA00022475"/>
    </source>
</evidence>